<organism evidence="1 2">
    <name type="scientific">Oceanidesulfovibrio marinus</name>
    <dbReference type="NCBI Taxonomy" id="370038"/>
    <lineage>
        <taxon>Bacteria</taxon>
        <taxon>Pseudomonadati</taxon>
        <taxon>Thermodesulfobacteriota</taxon>
        <taxon>Desulfovibrionia</taxon>
        <taxon>Desulfovibrionales</taxon>
        <taxon>Desulfovibrionaceae</taxon>
        <taxon>Oceanidesulfovibrio</taxon>
    </lineage>
</organism>
<evidence type="ECO:0000313" key="1">
    <source>
        <dbReference type="EMBL" id="TVM35726.1"/>
    </source>
</evidence>
<evidence type="ECO:0000313" key="2">
    <source>
        <dbReference type="Proteomes" id="UP000434052"/>
    </source>
</evidence>
<sequence length="86" mass="10020">MHDDKGHYYYPNPADKQVRMYVRESGETPGAVEFRLYSAENPEIWERHPWLPRDVVIEAAKMYDKPDRDPLGLYDEAVAKALLGIK</sequence>
<dbReference type="Proteomes" id="UP000434052">
    <property type="component" value="Unassembled WGS sequence"/>
</dbReference>
<protein>
    <submittedName>
        <fullName evidence="1">Uncharacterized protein</fullName>
    </submittedName>
</protein>
<proteinExistence type="predicted"/>
<comment type="caution">
    <text evidence="1">The sequence shown here is derived from an EMBL/GenBank/DDBJ whole genome shotgun (WGS) entry which is preliminary data.</text>
</comment>
<dbReference type="RefSeq" id="WP_144234055.1">
    <property type="nucleotide sequence ID" value="NZ_QMIF01000002.1"/>
</dbReference>
<dbReference type="OrthoDB" id="5420779at2"/>
<accession>A0A6P1ZJK1</accession>
<dbReference type="AlphaFoldDB" id="A0A6P1ZJK1"/>
<name>A0A6P1ZJK1_9BACT</name>
<gene>
    <name evidence="1" type="ORF">DQK91_03420</name>
</gene>
<dbReference type="EMBL" id="QMIF01000002">
    <property type="protein sequence ID" value="TVM35726.1"/>
    <property type="molecule type" value="Genomic_DNA"/>
</dbReference>
<reference evidence="1 2" key="1">
    <citation type="submission" date="2018-06" db="EMBL/GenBank/DDBJ databases">
        <title>Complete genome of Desulfovibrio marinus P48SEP.</title>
        <authorList>
            <person name="Crispim J.S."/>
            <person name="Vidigal P.M.P."/>
            <person name="Silva L.C.F."/>
            <person name="Araujo L.C."/>
            <person name="Laguardia C.N."/>
            <person name="Dias R.S."/>
            <person name="Sousa M.P."/>
            <person name="Paula S.O."/>
            <person name="Silva C."/>
        </authorList>
    </citation>
    <scope>NUCLEOTIDE SEQUENCE [LARGE SCALE GENOMIC DNA]</scope>
    <source>
        <strain evidence="1 2">P48SEP</strain>
    </source>
</reference>